<keyword evidence="4" id="KW-1185">Reference proteome</keyword>
<feature type="signal peptide" evidence="1">
    <location>
        <begin position="1"/>
        <end position="18"/>
    </location>
</feature>
<reference evidence="3 4" key="1">
    <citation type="submission" date="2015-08" db="EMBL/GenBank/DDBJ databases">
        <title>Draft Genome Sequence of Pseudoalteromonas porphyrae UCD-SED14.</title>
        <authorList>
            <person name="Coil D.A."/>
            <person name="Jospin G."/>
            <person name="Lee R.D."/>
            <person name="Eisen J.A."/>
        </authorList>
    </citation>
    <scope>NUCLEOTIDE SEQUENCE [LARGE SCALE GENOMIC DNA]</scope>
    <source>
        <strain evidence="3 4">UCD-SED14</strain>
    </source>
</reference>
<feature type="domain" description="DUF4124" evidence="2">
    <location>
        <begin position="8"/>
        <end position="47"/>
    </location>
</feature>
<dbReference type="InterPro" id="IPR025392">
    <property type="entry name" value="DUF4124"/>
</dbReference>
<gene>
    <name evidence="3" type="ORF">ADS77_05985</name>
</gene>
<dbReference type="RefSeq" id="WP_054203549.1">
    <property type="nucleotide sequence ID" value="NZ_LHPH01000005.1"/>
</dbReference>
<evidence type="ECO:0000313" key="4">
    <source>
        <dbReference type="Proteomes" id="UP000037848"/>
    </source>
</evidence>
<name>A0A0N1MWB9_9GAMM</name>
<dbReference type="Proteomes" id="UP000037848">
    <property type="component" value="Unassembled WGS sequence"/>
</dbReference>
<dbReference type="STRING" id="187330.AMS58_03025"/>
<evidence type="ECO:0000256" key="1">
    <source>
        <dbReference type="SAM" id="SignalP"/>
    </source>
</evidence>
<proteinExistence type="predicted"/>
<dbReference type="PATRIC" id="fig|187330.3.peg.3176"/>
<dbReference type="OrthoDB" id="5766008at2"/>
<dbReference type="AlphaFoldDB" id="A0A0N1MWB9"/>
<dbReference type="EMBL" id="LHPH01000005">
    <property type="protein sequence ID" value="KPH64235.1"/>
    <property type="molecule type" value="Genomic_DNA"/>
</dbReference>
<dbReference type="Pfam" id="PF13511">
    <property type="entry name" value="DUF4124"/>
    <property type="match status" value="1"/>
</dbReference>
<evidence type="ECO:0000259" key="2">
    <source>
        <dbReference type="Pfam" id="PF13511"/>
    </source>
</evidence>
<organism evidence="3 4">
    <name type="scientific">Pseudoalteromonas porphyrae</name>
    <dbReference type="NCBI Taxonomy" id="187330"/>
    <lineage>
        <taxon>Bacteria</taxon>
        <taxon>Pseudomonadati</taxon>
        <taxon>Pseudomonadota</taxon>
        <taxon>Gammaproteobacteria</taxon>
        <taxon>Alteromonadales</taxon>
        <taxon>Pseudoalteromonadaceae</taxon>
        <taxon>Pseudoalteromonas</taxon>
    </lineage>
</organism>
<keyword evidence="1" id="KW-0732">Signal</keyword>
<protein>
    <recommendedName>
        <fullName evidence="2">DUF4124 domain-containing protein</fullName>
    </recommendedName>
</protein>
<evidence type="ECO:0000313" key="3">
    <source>
        <dbReference type="EMBL" id="KPH64235.1"/>
    </source>
</evidence>
<sequence length="215" mass="24516">MTKLILTMLLLSSFVTQAKVYMCEDEQGNVSYTDIPCKKSASTVAQKNESASQSPIVNEIPKEINTVKDALNYIGLNQLVLLNLDLIEQQYIIPQGSFNYEYSFLAPSKYQYSNVPIHNVSARFINGMGEIVYQGKMYARNFSSTPDNNGFFNATFSDINKRMMEMGLEDQTENTLRYGKGNWRWNHRNFACHAQSDFRPRSSVIGLKITCKTQK</sequence>
<accession>A0A0N1MWB9</accession>
<feature type="chain" id="PRO_5005878306" description="DUF4124 domain-containing protein" evidence="1">
    <location>
        <begin position="19"/>
        <end position="215"/>
    </location>
</feature>
<comment type="caution">
    <text evidence="3">The sequence shown here is derived from an EMBL/GenBank/DDBJ whole genome shotgun (WGS) entry which is preliminary data.</text>
</comment>